<feature type="region of interest" description="Disordered" evidence="1">
    <location>
        <begin position="245"/>
        <end position="268"/>
    </location>
</feature>
<dbReference type="KEGG" id="ati:AL072_10880"/>
<sequence>MKLGGVLALRTGAVIAATVATAVLLSVALAGLKFEQKLREVNGSRLTVVADEMRRRVEYGLTLGLDLSELVDLQAQAERAGSGEEILGVEVVDDRGIVLFAADRAAIGQPSPVRWNDAATAGTTLRQQISGDALIIGSSVRNSFGQTVGEVILRSSLAGLRARVAAVEAELRAGTLVLVGIAGLATLAAVFMVVRQGGGRRGLAAGAAPLGAVRDRLNHGIADADRAMEELERELDAMVPQETGRMVPPGIAGNPGGTPGTASFGAAT</sequence>
<evidence type="ECO:0000256" key="1">
    <source>
        <dbReference type="SAM" id="MobiDB-lite"/>
    </source>
</evidence>
<evidence type="ECO:0000256" key="2">
    <source>
        <dbReference type="SAM" id="Phobius"/>
    </source>
</evidence>
<accession>A0AAC8VXU1</accession>
<feature type="transmembrane region" description="Helical" evidence="2">
    <location>
        <begin position="173"/>
        <end position="194"/>
    </location>
</feature>
<evidence type="ECO:0000313" key="3">
    <source>
        <dbReference type="EMBL" id="ALG71328.1"/>
    </source>
</evidence>
<protein>
    <submittedName>
        <fullName evidence="3">Uncharacterized protein</fullName>
    </submittedName>
</protein>
<dbReference type="AlphaFoldDB" id="A0AAC8VXU1"/>
<keyword evidence="2" id="KW-0812">Transmembrane</keyword>
<reference evidence="4" key="1">
    <citation type="submission" date="2015-08" db="EMBL/GenBank/DDBJ databases">
        <title>Complete Genome Sequence of Azospirillum thiophilum BV-S.</title>
        <authorList>
            <person name="Fomenkov A."/>
            <person name="Vincze T."/>
            <person name="Grabovich M."/>
            <person name="Dubinina G."/>
            <person name="Orlova M."/>
            <person name="Belousova E."/>
            <person name="Roberts R.J."/>
        </authorList>
    </citation>
    <scope>NUCLEOTIDE SEQUENCE [LARGE SCALE GENOMIC DNA]</scope>
    <source>
        <strain evidence="4">BV-S</strain>
    </source>
</reference>
<dbReference type="RefSeq" id="WP_045580316.1">
    <property type="nucleotide sequence ID" value="NZ_CP012401.1"/>
</dbReference>
<organism evidence="3 4">
    <name type="scientific">Azospirillum thiophilum</name>
    <dbReference type="NCBI Taxonomy" id="528244"/>
    <lineage>
        <taxon>Bacteria</taxon>
        <taxon>Pseudomonadati</taxon>
        <taxon>Pseudomonadota</taxon>
        <taxon>Alphaproteobacteria</taxon>
        <taxon>Rhodospirillales</taxon>
        <taxon>Azospirillaceae</taxon>
        <taxon>Azospirillum</taxon>
    </lineage>
</organism>
<proteinExistence type="predicted"/>
<keyword evidence="4" id="KW-1185">Reference proteome</keyword>
<dbReference type="Proteomes" id="UP000069935">
    <property type="component" value="Chromosome 1"/>
</dbReference>
<keyword evidence="2" id="KW-1133">Transmembrane helix</keyword>
<dbReference type="EMBL" id="CP012401">
    <property type="protein sequence ID" value="ALG71328.1"/>
    <property type="molecule type" value="Genomic_DNA"/>
</dbReference>
<keyword evidence="2" id="KW-0472">Membrane</keyword>
<gene>
    <name evidence="3" type="ORF">AL072_10880</name>
</gene>
<evidence type="ECO:0000313" key="4">
    <source>
        <dbReference type="Proteomes" id="UP000069935"/>
    </source>
</evidence>
<name>A0AAC8VXU1_9PROT</name>
<reference evidence="3 4" key="2">
    <citation type="journal article" date="2016" name="Genome Announc.">
        <title>Complete Genome Sequence of a Strain of Azospirillum thiophilum Isolated from a Sulfide Spring.</title>
        <authorList>
            <person name="Fomenkov A."/>
            <person name="Vincze T."/>
            <person name="Grabovich M."/>
            <person name="Anton B.P."/>
            <person name="Dubinina G."/>
            <person name="Orlova M."/>
            <person name="Belousova E."/>
            <person name="Roberts R.J."/>
        </authorList>
    </citation>
    <scope>NUCLEOTIDE SEQUENCE [LARGE SCALE GENOMIC DNA]</scope>
    <source>
        <strain evidence="3 4">BV-S</strain>
    </source>
</reference>